<accession>A0A1M5R3W0</accession>
<sequence>MRYLMSSSIRFRPMSSLAVYAALLLCLLLALPSQAWAASPVNTLKRGLIRDSDTGVAINGYDPVAYFTERKPVPGKPTLRYSWNGAQWQFASQQHLDLFKAAPEQYAPQFGGYCAYGVAQGYLVSIEPEQFTILDGKLYLNYSADVQKKWTQDPAGYNAKAQAAFASLLAK</sequence>
<dbReference type="AlphaFoldDB" id="A0A1M5R3W0"/>
<keyword evidence="4" id="KW-1185">Reference proteome</keyword>
<dbReference type="STRING" id="490188.SAMN04488068_2878"/>
<feature type="domain" description="YHS" evidence="2">
    <location>
        <begin position="64"/>
        <end position="109"/>
    </location>
</feature>
<evidence type="ECO:0000256" key="1">
    <source>
        <dbReference type="SAM" id="SignalP"/>
    </source>
</evidence>
<dbReference type="RefSeq" id="WP_217650312.1">
    <property type="nucleotide sequence ID" value="NZ_FQWZ01000007.1"/>
</dbReference>
<dbReference type="NCBIfam" id="NF041384">
    <property type="entry name" value="YHS_seleno_dom"/>
    <property type="match status" value="1"/>
</dbReference>
<keyword evidence="1" id="KW-0732">Signal</keyword>
<dbReference type="Proteomes" id="UP000199758">
    <property type="component" value="Unassembled WGS sequence"/>
</dbReference>
<organism evidence="3 4">
    <name type="scientific">Hydrocarboniphaga daqingensis</name>
    <dbReference type="NCBI Taxonomy" id="490188"/>
    <lineage>
        <taxon>Bacteria</taxon>
        <taxon>Pseudomonadati</taxon>
        <taxon>Pseudomonadota</taxon>
        <taxon>Gammaproteobacteria</taxon>
        <taxon>Nevskiales</taxon>
        <taxon>Nevskiaceae</taxon>
        <taxon>Hydrocarboniphaga</taxon>
    </lineage>
</organism>
<evidence type="ECO:0000259" key="2">
    <source>
        <dbReference type="Pfam" id="PF04945"/>
    </source>
</evidence>
<dbReference type="InterPro" id="IPR007029">
    <property type="entry name" value="YHS_dom"/>
</dbReference>
<dbReference type="Pfam" id="PF04945">
    <property type="entry name" value="YHS"/>
    <property type="match status" value="1"/>
</dbReference>
<dbReference type="EMBL" id="FQWZ01000007">
    <property type="protein sequence ID" value="SHH20891.1"/>
    <property type="molecule type" value="Genomic_DNA"/>
</dbReference>
<evidence type="ECO:0000313" key="4">
    <source>
        <dbReference type="Proteomes" id="UP000199758"/>
    </source>
</evidence>
<proteinExistence type="predicted"/>
<protein>
    <submittedName>
        <fullName evidence="3">YHS domain-containing protein</fullName>
    </submittedName>
</protein>
<name>A0A1M5R3W0_9GAMM</name>
<gene>
    <name evidence="3" type="ORF">SAMN04488068_2878</name>
</gene>
<reference evidence="3 4" key="1">
    <citation type="submission" date="2016-11" db="EMBL/GenBank/DDBJ databases">
        <authorList>
            <person name="Jaros S."/>
            <person name="Januszkiewicz K."/>
            <person name="Wedrychowicz H."/>
        </authorList>
    </citation>
    <scope>NUCLEOTIDE SEQUENCE [LARGE SCALE GENOMIC DNA]</scope>
    <source>
        <strain evidence="3 4">CGMCC 1.7049</strain>
    </source>
</reference>
<evidence type="ECO:0000313" key="3">
    <source>
        <dbReference type="EMBL" id="SHH20891.1"/>
    </source>
</evidence>
<feature type="signal peptide" evidence="1">
    <location>
        <begin position="1"/>
        <end position="37"/>
    </location>
</feature>
<feature type="chain" id="PRO_5013268566" evidence="1">
    <location>
        <begin position="38"/>
        <end position="171"/>
    </location>
</feature>